<organism evidence="6 7">
    <name type="scientific">Fusobacterium necrophorum subsp. funduliforme B35</name>
    <dbReference type="NCBI Taxonomy" id="1226633"/>
    <lineage>
        <taxon>Bacteria</taxon>
        <taxon>Fusobacteriati</taxon>
        <taxon>Fusobacteriota</taxon>
        <taxon>Fusobacteriia</taxon>
        <taxon>Fusobacteriales</taxon>
        <taxon>Fusobacteriaceae</taxon>
        <taxon>Fusobacterium</taxon>
    </lineage>
</organism>
<comment type="caution">
    <text evidence="6">The sequence shown here is derived from an EMBL/GenBank/DDBJ whole genome shotgun (WGS) entry which is preliminary data.</text>
</comment>
<evidence type="ECO:0000256" key="3">
    <source>
        <dbReference type="ARBA" id="ARBA00023015"/>
    </source>
</evidence>
<keyword evidence="2" id="KW-0418">Kinase</keyword>
<keyword evidence="3" id="KW-0805">Transcription regulation</keyword>
<dbReference type="InterPro" id="IPR013196">
    <property type="entry name" value="HTH_11"/>
</dbReference>
<dbReference type="PATRIC" id="fig|1226633.4.peg.1312"/>
<evidence type="ECO:0000256" key="2">
    <source>
        <dbReference type="ARBA" id="ARBA00022777"/>
    </source>
</evidence>
<dbReference type="PROSITE" id="PS51000">
    <property type="entry name" value="HTH_DEOR_2"/>
    <property type="match status" value="1"/>
</dbReference>
<proteinExistence type="predicted"/>
<dbReference type="Proteomes" id="UP000031184">
    <property type="component" value="Unassembled WGS sequence"/>
</dbReference>
<evidence type="ECO:0000313" key="7">
    <source>
        <dbReference type="Proteomes" id="UP000031184"/>
    </source>
</evidence>
<dbReference type="SUPFAM" id="SSF46785">
    <property type="entry name" value="Winged helix' DNA-binding domain"/>
    <property type="match status" value="1"/>
</dbReference>
<feature type="domain" description="HTH deoR-type" evidence="5">
    <location>
        <begin position="83"/>
        <end position="133"/>
    </location>
</feature>
<dbReference type="Pfam" id="PF08279">
    <property type="entry name" value="HTH_11"/>
    <property type="match status" value="1"/>
</dbReference>
<evidence type="ECO:0000256" key="1">
    <source>
        <dbReference type="ARBA" id="ARBA00022553"/>
    </source>
</evidence>
<dbReference type="EMBL" id="AUZI01000016">
    <property type="protein sequence ID" value="KID49084.1"/>
    <property type="molecule type" value="Genomic_DNA"/>
</dbReference>
<dbReference type="GO" id="GO:0003700">
    <property type="term" value="F:DNA-binding transcription factor activity"/>
    <property type="evidence" value="ECO:0007669"/>
    <property type="project" value="InterPro"/>
</dbReference>
<accession>A0A0B4EVX4</accession>
<dbReference type="InterPro" id="IPR036390">
    <property type="entry name" value="WH_DNA-bd_sf"/>
</dbReference>
<evidence type="ECO:0000256" key="4">
    <source>
        <dbReference type="ARBA" id="ARBA00023163"/>
    </source>
</evidence>
<reference evidence="6 7" key="1">
    <citation type="submission" date="2013-08" db="EMBL/GenBank/DDBJ databases">
        <title>An opportunistic ruminal bacterium that causes liver abscesses in cattle.</title>
        <authorList>
            <person name="Benahmed F.H."/>
            <person name="Rasmussen M."/>
            <person name="Harbottle H."/>
            <person name="Soppet D."/>
            <person name="Nagaraja T.G."/>
            <person name="Davidson M."/>
        </authorList>
    </citation>
    <scope>NUCLEOTIDE SEQUENCE [LARGE SCALE GENOMIC DNA]</scope>
    <source>
        <strain evidence="6 7">B35</strain>
    </source>
</reference>
<dbReference type="PANTHER" id="PTHR36203:SF1">
    <property type="entry name" value="ASCORBATE-SPECIFIC PTS SYSTEM EIIA COMPONENT"/>
    <property type="match status" value="1"/>
</dbReference>
<protein>
    <recommendedName>
        <fullName evidence="5">HTH deoR-type domain-containing protein</fullName>
    </recommendedName>
</protein>
<sequence>MALNTKHFEILKELKKEDDLKRVADIFNQTERNIRYKIQELNENLGQEKIFIKKRKIYCLLDENDIASLIKGLNVQNYVYEQKERMDLLIIETILQEDEFQIEELADSLQMSKSTLRADIKILTEKLKKWGFI</sequence>
<keyword evidence="2" id="KW-0808">Transferase</keyword>
<gene>
    <name evidence="6" type="ORF">C095_06540</name>
</gene>
<dbReference type="GO" id="GO:0016301">
    <property type="term" value="F:kinase activity"/>
    <property type="evidence" value="ECO:0007669"/>
    <property type="project" value="UniProtKB-KW"/>
</dbReference>
<keyword evidence="4" id="KW-0804">Transcription</keyword>
<dbReference type="InterPro" id="IPR001034">
    <property type="entry name" value="DeoR_HTH"/>
</dbReference>
<dbReference type="AlphaFoldDB" id="A0A0B4EVX4"/>
<dbReference type="PANTHER" id="PTHR36203">
    <property type="entry name" value="ASCORBATE-SPECIFIC PTS SYSTEM EIIA COMPONENT"/>
    <property type="match status" value="1"/>
</dbReference>
<keyword evidence="1" id="KW-0597">Phosphoprotein</keyword>
<name>A0A0B4EVX4_9FUSO</name>
<evidence type="ECO:0000259" key="5">
    <source>
        <dbReference type="PROSITE" id="PS51000"/>
    </source>
</evidence>
<evidence type="ECO:0000313" key="6">
    <source>
        <dbReference type="EMBL" id="KID49084.1"/>
    </source>
</evidence>
<dbReference type="InterPro" id="IPR051351">
    <property type="entry name" value="Ascorbate-PTS_EIIA_comp"/>
</dbReference>